<proteinExistence type="predicted"/>
<sequence>MASKFLGFGKTERRENYLKEDSSPAHPLHVSPLVEEEKAGR</sequence>
<keyword evidence="3" id="KW-1185">Reference proteome</keyword>
<name>A0A1R3GA61_COCAP</name>
<dbReference type="Proteomes" id="UP000188268">
    <property type="component" value="Unassembled WGS sequence"/>
</dbReference>
<comment type="caution">
    <text evidence="2">The sequence shown here is derived from an EMBL/GenBank/DDBJ whole genome shotgun (WGS) entry which is preliminary data.</text>
</comment>
<evidence type="ECO:0000256" key="1">
    <source>
        <dbReference type="SAM" id="MobiDB-lite"/>
    </source>
</evidence>
<gene>
    <name evidence="2" type="ORF">CCACVL1_27456</name>
</gene>
<dbReference type="AlphaFoldDB" id="A0A1R3GA61"/>
<reference evidence="2 3" key="1">
    <citation type="submission" date="2013-09" db="EMBL/GenBank/DDBJ databases">
        <title>Corchorus capsularis genome sequencing.</title>
        <authorList>
            <person name="Alam M."/>
            <person name="Haque M.S."/>
            <person name="Islam M.S."/>
            <person name="Emdad E.M."/>
            <person name="Islam M.M."/>
            <person name="Ahmed B."/>
            <person name="Halim A."/>
            <person name="Hossen Q.M.M."/>
            <person name="Hossain M.Z."/>
            <person name="Ahmed R."/>
            <person name="Khan M.M."/>
            <person name="Islam R."/>
            <person name="Rashid M.M."/>
            <person name="Khan S.A."/>
            <person name="Rahman M.S."/>
            <person name="Alam M."/>
        </authorList>
    </citation>
    <scope>NUCLEOTIDE SEQUENCE [LARGE SCALE GENOMIC DNA]</scope>
    <source>
        <strain evidence="3">cv. CVL-1</strain>
        <tissue evidence="2">Whole seedling</tissue>
    </source>
</reference>
<organism evidence="2 3">
    <name type="scientific">Corchorus capsularis</name>
    <name type="common">Jute</name>
    <dbReference type="NCBI Taxonomy" id="210143"/>
    <lineage>
        <taxon>Eukaryota</taxon>
        <taxon>Viridiplantae</taxon>
        <taxon>Streptophyta</taxon>
        <taxon>Embryophyta</taxon>
        <taxon>Tracheophyta</taxon>
        <taxon>Spermatophyta</taxon>
        <taxon>Magnoliopsida</taxon>
        <taxon>eudicotyledons</taxon>
        <taxon>Gunneridae</taxon>
        <taxon>Pentapetalae</taxon>
        <taxon>rosids</taxon>
        <taxon>malvids</taxon>
        <taxon>Malvales</taxon>
        <taxon>Malvaceae</taxon>
        <taxon>Grewioideae</taxon>
        <taxon>Apeibeae</taxon>
        <taxon>Corchorus</taxon>
    </lineage>
</organism>
<evidence type="ECO:0000313" key="3">
    <source>
        <dbReference type="Proteomes" id="UP000188268"/>
    </source>
</evidence>
<feature type="compositionally biased region" description="Basic and acidic residues" evidence="1">
    <location>
        <begin position="10"/>
        <end position="23"/>
    </location>
</feature>
<dbReference type="Gramene" id="OMO54946">
    <property type="protein sequence ID" value="OMO54946"/>
    <property type="gene ID" value="CCACVL1_27456"/>
</dbReference>
<evidence type="ECO:0000313" key="2">
    <source>
        <dbReference type="EMBL" id="OMO54946.1"/>
    </source>
</evidence>
<protein>
    <submittedName>
        <fullName evidence="2">Uncharacterized protein</fullName>
    </submittedName>
</protein>
<feature type="region of interest" description="Disordered" evidence="1">
    <location>
        <begin position="1"/>
        <end position="41"/>
    </location>
</feature>
<accession>A0A1R3GA61</accession>
<dbReference type="EMBL" id="AWWV01014826">
    <property type="protein sequence ID" value="OMO54946.1"/>
    <property type="molecule type" value="Genomic_DNA"/>
</dbReference>